<dbReference type="OrthoDB" id="539213at2759"/>
<feature type="repeat" description="ANK" evidence="3">
    <location>
        <begin position="552"/>
        <end position="584"/>
    </location>
</feature>
<feature type="coiled-coil region" evidence="4">
    <location>
        <begin position="1457"/>
        <end position="1491"/>
    </location>
</feature>
<dbReference type="PROSITE" id="PS50297">
    <property type="entry name" value="ANK_REP_REGION"/>
    <property type="match status" value="4"/>
</dbReference>
<sequence>MSGSHKIVSLVLDKLNYKLLPDYTYSPIYYAVYNNHKRTAKILLDRVSGINLAGTDENGSTTLHIAAAYEANEILEMLLNRGAQADFANENGETPLHKAAAHGNVLGVKILLRHGAFVNQLTAGGATPMHAVVSSCEDPDKARQVVDILAMACANLDIKDNDGHSIQDSCSTDELRAQIEKEIYFRANFPIHCMVRNGDEKTLLQWLDQVDADELSAGHEWKGRYNQGAEWCEANFTATVFTTPAEKEYFKFRLVGAGTDGRGPYTISGHWSAEDEIYIMKIYADSTVDYTGTFDWDTRMMTGTFTAGFSEGEVEFNVPFWPCTRCREMIPVQDALCLACAPESLNEEITEEWIEEKRLKLEESLNRIAEEINKCDEDGRTAIMAAAIQGYPKMLSILLPYVQRDSLDEKDNEGKTALDHALGRKLYCKRNIEKKSNDDTFECVEILCKVGNLTIDPKSIQQKLEFGKKHQFCNGDCQATVEEISLSSIAQSSNWEDVETYLRDYEISESILNKLDEHGKAILHYICENGKVDIFHYLSKQTHFKIDLATSESEYPLFIAARNNKVKMVRALLDAGVDPSILITPDHFDYQNFKKKQLGLLEDSRALSFLREKVDLKKKHPLYYIARIKNVEEAERHKNAKESAMHVAVIKQLPVTILEELIAEDLNIVNSQDSKNDTPLIIAARDGLLQHVKCLLANDAEVDSINMSGKTALICAAEKGFIEVVDALLAGLADIDIEDDDGKTVLDLVDISLARSMPKGKKITKKDLNSSNHAKIKAAIIKEDHERETSIHYREKLRKSIVDLDVLDAFNGNGFAKAINCSPVLGRTFLNDCVSMDRHNVHFQHLDVVYGTKVRGSALHSVLNMKTDDEDLIYEAKIECLEHVVMRRIMEIKWELFAQRKYLENLLVYGLLLSTMTISSILFDDNTIPNRKKGNPLDFAIVFGIVAIVFTLTSYIVVQCLRPRFFWRLARFGYDGSFEFNPKEEIEDLATIKQGSKNRLMLLTIVLTIGISLLCLAAIYLFGLKPYFMFFNNLILAGSTLYFIVTEFQEFKAAGWKYFEDSTNCTQLAVYILIVVFFVPMKLGVYGTIELAIQVGFGGFITVFLWILSLQYLEVVPNASYLLPMISKLTGDVWNFFILLAVFQVGITVTYYQIFANKNDEGFGTLAQSFYTTYFILFGNLPTDSLASFTNLSTTGEHVLYLFTVFLMMFHAAAITIILLNLLMASMNKTVDGGLERAHTEALASYAKAILRLELSMNYTEDENRFMMHLDKDVLNPIFKEAVPKSQLKVTTEQEEMIQEHLDATDVWNSKVSSLRRRFADTYDDFFNGLKHVEHFTQLSAQNVFGAEVGIIGATRGNIEMIFGQAAKCRGQQDQVMLLEKYQKLIRKAFLDMDKILHDVWTPDTENPVHARCVLVYQMTRQADLHDEIMKTWDVISGYFDYAIEEAKRAKKEEPKSSDLMNQLHEMNEKNESAELELQVMKEKLSELMELMQKLKPE</sequence>
<evidence type="ECO:0000256" key="3">
    <source>
        <dbReference type="PROSITE-ProRule" id="PRU00023"/>
    </source>
</evidence>
<dbReference type="PANTHER" id="PTHR24198">
    <property type="entry name" value="ANKYRIN REPEAT AND PROTEIN KINASE DOMAIN-CONTAINING PROTEIN"/>
    <property type="match status" value="1"/>
</dbReference>
<feature type="transmembrane region" description="Helical" evidence="5">
    <location>
        <begin position="1133"/>
        <end position="1154"/>
    </location>
</feature>
<dbReference type="InterPro" id="IPR036770">
    <property type="entry name" value="Ankyrin_rpt-contain_sf"/>
</dbReference>
<reference evidence="6 7" key="1">
    <citation type="journal article" date="2014" name="Genome Biol. Evol.">
        <title>The secreted proteins of Achlya hypogyna and Thraustotheca clavata identify the ancestral oomycete secretome and reveal gene acquisitions by horizontal gene transfer.</title>
        <authorList>
            <person name="Misner I."/>
            <person name="Blouin N."/>
            <person name="Leonard G."/>
            <person name="Richards T.A."/>
            <person name="Lane C.E."/>
        </authorList>
    </citation>
    <scope>NUCLEOTIDE SEQUENCE [LARGE SCALE GENOMIC DNA]</scope>
    <source>
        <strain evidence="6 7">ATCC 34112</strain>
    </source>
</reference>
<evidence type="ECO:0000256" key="5">
    <source>
        <dbReference type="SAM" id="Phobius"/>
    </source>
</evidence>
<feature type="repeat" description="ANK" evidence="3">
    <location>
        <begin position="675"/>
        <end position="707"/>
    </location>
</feature>
<dbReference type="STRING" id="74557.A0A1V9ZGB6"/>
<keyword evidence="2 3" id="KW-0040">ANK repeat</keyword>
<dbReference type="EMBL" id="JNBS01001934">
    <property type="protein sequence ID" value="OQR97032.1"/>
    <property type="molecule type" value="Genomic_DNA"/>
</dbReference>
<evidence type="ECO:0000313" key="7">
    <source>
        <dbReference type="Proteomes" id="UP000243217"/>
    </source>
</evidence>
<dbReference type="SUPFAM" id="SSF48403">
    <property type="entry name" value="Ankyrin repeat"/>
    <property type="match status" value="2"/>
</dbReference>
<organism evidence="6 7">
    <name type="scientific">Thraustotheca clavata</name>
    <dbReference type="NCBI Taxonomy" id="74557"/>
    <lineage>
        <taxon>Eukaryota</taxon>
        <taxon>Sar</taxon>
        <taxon>Stramenopiles</taxon>
        <taxon>Oomycota</taxon>
        <taxon>Saprolegniomycetes</taxon>
        <taxon>Saprolegniales</taxon>
        <taxon>Achlyaceae</taxon>
        <taxon>Thraustotheca</taxon>
    </lineage>
</organism>
<dbReference type="PROSITE" id="PS50088">
    <property type="entry name" value="ANK_REPEAT"/>
    <property type="match status" value="5"/>
</dbReference>
<keyword evidence="7" id="KW-1185">Reference proteome</keyword>
<feature type="repeat" description="ANK" evidence="3">
    <location>
        <begin position="58"/>
        <end position="90"/>
    </location>
</feature>
<feature type="transmembrane region" description="Helical" evidence="5">
    <location>
        <begin position="1065"/>
        <end position="1085"/>
    </location>
</feature>
<keyword evidence="4" id="KW-0175">Coiled coil</keyword>
<evidence type="ECO:0000256" key="1">
    <source>
        <dbReference type="ARBA" id="ARBA00022737"/>
    </source>
</evidence>
<evidence type="ECO:0000256" key="2">
    <source>
        <dbReference type="ARBA" id="ARBA00023043"/>
    </source>
</evidence>
<dbReference type="Proteomes" id="UP000243217">
    <property type="component" value="Unassembled WGS sequence"/>
</dbReference>
<dbReference type="Pfam" id="PF12796">
    <property type="entry name" value="Ank_2"/>
    <property type="match status" value="4"/>
</dbReference>
<dbReference type="InterPro" id="IPR002110">
    <property type="entry name" value="Ankyrin_rpt"/>
</dbReference>
<keyword evidence="1" id="KW-0677">Repeat</keyword>
<feature type="transmembrane region" description="Helical" evidence="5">
    <location>
        <begin position="1027"/>
        <end position="1045"/>
    </location>
</feature>
<evidence type="ECO:0000256" key="4">
    <source>
        <dbReference type="SAM" id="Coils"/>
    </source>
</evidence>
<feature type="transmembrane region" description="Helical" evidence="5">
    <location>
        <begin position="939"/>
        <end position="958"/>
    </location>
</feature>
<evidence type="ECO:0000313" key="6">
    <source>
        <dbReference type="EMBL" id="OQR97032.1"/>
    </source>
</evidence>
<feature type="transmembrane region" description="Helical" evidence="5">
    <location>
        <begin position="1091"/>
        <end position="1113"/>
    </location>
</feature>
<feature type="repeat" description="ANK" evidence="3">
    <location>
        <begin position="708"/>
        <end position="740"/>
    </location>
</feature>
<proteinExistence type="predicted"/>
<dbReference type="PANTHER" id="PTHR24198:SF165">
    <property type="entry name" value="ANKYRIN REPEAT-CONTAINING PROTEIN-RELATED"/>
    <property type="match status" value="1"/>
</dbReference>
<dbReference type="SMART" id="SM00248">
    <property type="entry name" value="ANK"/>
    <property type="match status" value="11"/>
</dbReference>
<dbReference type="Gene3D" id="1.25.40.20">
    <property type="entry name" value="Ankyrin repeat-containing domain"/>
    <property type="match status" value="4"/>
</dbReference>
<keyword evidence="5" id="KW-1133">Transmembrane helix</keyword>
<keyword evidence="5" id="KW-0472">Membrane</keyword>
<comment type="caution">
    <text evidence="6">The sequence shown here is derived from an EMBL/GenBank/DDBJ whole genome shotgun (WGS) entry which is preliminary data.</text>
</comment>
<keyword evidence="5" id="KW-0812">Transmembrane</keyword>
<name>A0A1V9ZGB6_9STRA</name>
<accession>A0A1V9ZGB6</accession>
<feature type="transmembrane region" description="Helical" evidence="5">
    <location>
        <begin position="1000"/>
        <end position="1021"/>
    </location>
</feature>
<feature type="repeat" description="ANK" evidence="3">
    <location>
        <begin position="91"/>
        <end position="123"/>
    </location>
</feature>
<feature type="transmembrane region" description="Helical" evidence="5">
    <location>
        <begin position="1199"/>
        <end position="1223"/>
    </location>
</feature>
<protein>
    <submittedName>
        <fullName evidence="6">Ankyrin repeat protein</fullName>
    </submittedName>
</protein>
<gene>
    <name evidence="6" type="ORF">THRCLA_07109</name>
</gene>